<feature type="compositionally biased region" description="Polar residues" evidence="1">
    <location>
        <begin position="118"/>
        <end position="128"/>
    </location>
</feature>
<gene>
    <name evidence="3" type="ORF">CR513_29587</name>
</gene>
<evidence type="ECO:0000259" key="2">
    <source>
        <dbReference type="Pfam" id="PF03732"/>
    </source>
</evidence>
<dbReference type="Pfam" id="PF03732">
    <property type="entry name" value="Retrotrans_gag"/>
    <property type="match status" value="1"/>
</dbReference>
<evidence type="ECO:0000256" key="1">
    <source>
        <dbReference type="SAM" id="MobiDB-lite"/>
    </source>
</evidence>
<protein>
    <recommendedName>
        <fullName evidence="2">Retrotransposon gag domain-containing protein</fullName>
    </recommendedName>
</protein>
<sequence length="128" mass="14618">MQWLSSLPARTIRTFNNLATLLISQFAANMEKRLELTDLFDIKQMKGENLKGYLARFNSAMKGLHVDQFNDSLALRKHIEAKEDLADCLEAERQPPTPQAKPSHNHPARAHPQEEGYITQTRSNDMLT</sequence>
<feature type="non-terminal residue" evidence="3">
    <location>
        <position position="1"/>
    </location>
</feature>
<dbReference type="InterPro" id="IPR005162">
    <property type="entry name" value="Retrotrans_gag_dom"/>
</dbReference>
<dbReference type="Proteomes" id="UP000257109">
    <property type="component" value="Unassembled WGS sequence"/>
</dbReference>
<organism evidence="3 4">
    <name type="scientific">Mucuna pruriens</name>
    <name type="common">Velvet bean</name>
    <name type="synonym">Dolichos pruriens</name>
    <dbReference type="NCBI Taxonomy" id="157652"/>
    <lineage>
        <taxon>Eukaryota</taxon>
        <taxon>Viridiplantae</taxon>
        <taxon>Streptophyta</taxon>
        <taxon>Embryophyta</taxon>
        <taxon>Tracheophyta</taxon>
        <taxon>Spermatophyta</taxon>
        <taxon>Magnoliopsida</taxon>
        <taxon>eudicotyledons</taxon>
        <taxon>Gunneridae</taxon>
        <taxon>Pentapetalae</taxon>
        <taxon>rosids</taxon>
        <taxon>fabids</taxon>
        <taxon>Fabales</taxon>
        <taxon>Fabaceae</taxon>
        <taxon>Papilionoideae</taxon>
        <taxon>50 kb inversion clade</taxon>
        <taxon>NPAAA clade</taxon>
        <taxon>indigoferoid/millettioid clade</taxon>
        <taxon>Phaseoleae</taxon>
        <taxon>Mucuna</taxon>
    </lineage>
</organism>
<evidence type="ECO:0000313" key="4">
    <source>
        <dbReference type="Proteomes" id="UP000257109"/>
    </source>
</evidence>
<feature type="domain" description="Retrotransposon gag" evidence="2">
    <location>
        <begin position="2"/>
        <end position="76"/>
    </location>
</feature>
<feature type="region of interest" description="Disordered" evidence="1">
    <location>
        <begin position="86"/>
        <end position="128"/>
    </location>
</feature>
<proteinExistence type="predicted"/>
<name>A0A371GE03_MUCPR</name>
<keyword evidence="4" id="KW-1185">Reference proteome</keyword>
<accession>A0A371GE03</accession>
<dbReference type="PANTHER" id="PTHR33223:SF6">
    <property type="entry name" value="CCHC-TYPE DOMAIN-CONTAINING PROTEIN"/>
    <property type="match status" value="1"/>
</dbReference>
<dbReference type="PANTHER" id="PTHR33223">
    <property type="entry name" value="CCHC-TYPE DOMAIN-CONTAINING PROTEIN"/>
    <property type="match status" value="1"/>
</dbReference>
<evidence type="ECO:0000313" key="3">
    <source>
        <dbReference type="EMBL" id="RDX88764.1"/>
    </source>
</evidence>
<dbReference type="EMBL" id="QJKJ01005844">
    <property type="protein sequence ID" value="RDX88764.1"/>
    <property type="molecule type" value="Genomic_DNA"/>
</dbReference>
<reference evidence="3" key="1">
    <citation type="submission" date="2018-05" db="EMBL/GenBank/DDBJ databases">
        <title>Draft genome of Mucuna pruriens seed.</title>
        <authorList>
            <person name="Nnadi N.E."/>
            <person name="Vos R."/>
            <person name="Hasami M.H."/>
            <person name="Devisetty U.K."/>
            <person name="Aguiy J.C."/>
        </authorList>
    </citation>
    <scope>NUCLEOTIDE SEQUENCE [LARGE SCALE GENOMIC DNA]</scope>
    <source>
        <strain evidence="3">JCA_2017</strain>
    </source>
</reference>
<comment type="caution">
    <text evidence="3">The sequence shown here is derived from an EMBL/GenBank/DDBJ whole genome shotgun (WGS) entry which is preliminary data.</text>
</comment>
<dbReference type="AlphaFoldDB" id="A0A371GE03"/>